<feature type="compositionally biased region" description="Polar residues" evidence="2">
    <location>
        <begin position="473"/>
        <end position="482"/>
    </location>
</feature>
<feature type="domain" description="DUF4139" evidence="3">
    <location>
        <begin position="232"/>
        <end position="540"/>
    </location>
</feature>
<dbReference type="InterPro" id="IPR011935">
    <property type="entry name" value="CHP02231"/>
</dbReference>
<dbReference type="Gene3D" id="1.25.40.510">
    <property type="entry name" value="GLE1-like"/>
    <property type="match status" value="1"/>
</dbReference>
<dbReference type="InterPro" id="IPR037291">
    <property type="entry name" value="DUF4139"/>
</dbReference>
<dbReference type="PANTHER" id="PTHR31005">
    <property type="entry name" value="DUF4139 DOMAIN-CONTAINING PROTEIN"/>
    <property type="match status" value="1"/>
</dbReference>
<dbReference type="InterPro" id="IPR025554">
    <property type="entry name" value="DUF4140"/>
</dbReference>
<feature type="coiled-coil region" evidence="1">
    <location>
        <begin position="176"/>
        <end position="203"/>
    </location>
</feature>
<organism evidence="5 6">
    <name type="scientific">Tetrapyrgos nigripes</name>
    <dbReference type="NCBI Taxonomy" id="182062"/>
    <lineage>
        <taxon>Eukaryota</taxon>
        <taxon>Fungi</taxon>
        <taxon>Dikarya</taxon>
        <taxon>Basidiomycota</taxon>
        <taxon>Agaricomycotina</taxon>
        <taxon>Agaricomycetes</taxon>
        <taxon>Agaricomycetidae</taxon>
        <taxon>Agaricales</taxon>
        <taxon>Marasmiineae</taxon>
        <taxon>Marasmiaceae</taxon>
        <taxon>Tetrapyrgos</taxon>
    </lineage>
</organism>
<dbReference type="PANTHER" id="PTHR31005:SF8">
    <property type="entry name" value="DUF4139 DOMAIN-CONTAINING PROTEIN"/>
    <property type="match status" value="1"/>
</dbReference>
<name>A0A8H5GGA9_9AGAR</name>
<evidence type="ECO:0000256" key="2">
    <source>
        <dbReference type="SAM" id="MobiDB-lite"/>
    </source>
</evidence>
<dbReference type="GO" id="GO:0016973">
    <property type="term" value="P:poly(A)+ mRNA export from nucleus"/>
    <property type="evidence" value="ECO:0007669"/>
    <property type="project" value="InterPro"/>
</dbReference>
<gene>
    <name evidence="5" type="ORF">D9758_010709</name>
</gene>
<evidence type="ECO:0000259" key="4">
    <source>
        <dbReference type="Pfam" id="PF13600"/>
    </source>
</evidence>
<dbReference type="OrthoDB" id="420884at2759"/>
<feature type="region of interest" description="Disordered" evidence="2">
    <location>
        <begin position="473"/>
        <end position="497"/>
    </location>
</feature>
<evidence type="ECO:0000256" key="1">
    <source>
        <dbReference type="SAM" id="Coils"/>
    </source>
</evidence>
<evidence type="ECO:0000259" key="3">
    <source>
        <dbReference type="Pfam" id="PF13598"/>
    </source>
</evidence>
<dbReference type="EMBL" id="JAACJM010000033">
    <property type="protein sequence ID" value="KAF5364468.1"/>
    <property type="molecule type" value="Genomic_DNA"/>
</dbReference>
<dbReference type="AlphaFoldDB" id="A0A8H5GGA9"/>
<dbReference type="InterPro" id="IPR012476">
    <property type="entry name" value="GLE1"/>
</dbReference>
<dbReference type="GO" id="GO:0005643">
    <property type="term" value="C:nuclear pore"/>
    <property type="evidence" value="ECO:0007669"/>
    <property type="project" value="InterPro"/>
</dbReference>
<dbReference type="InterPro" id="IPR038506">
    <property type="entry name" value="GLE1-like_sf"/>
</dbReference>
<proteinExistence type="predicted"/>
<evidence type="ECO:0000313" key="5">
    <source>
        <dbReference type="EMBL" id="KAF5364468.1"/>
    </source>
</evidence>
<dbReference type="Proteomes" id="UP000559256">
    <property type="component" value="Unassembled WGS sequence"/>
</dbReference>
<protein>
    <submittedName>
        <fullName evidence="5">Uncharacterized protein</fullName>
    </submittedName>
</protein>
<feature type="region of interest" description="Disordered" evidence="2">
    <location>
        <begin position="383"/>
        <end position="453"/>
    </location>
</feature>
<feature type="compositionally biased region" description="Polar residues" evidence="2">
    <location>
        <begin position="383"/>
        <end position="392"/>
    </location>
</feature>
<keyword evidence="6" id="KW-1185">Reference proteome</keyword>
<feature type="domain" description="DUF4140" evidence="4">
    <location>
        <begin position="18"/>
        <end position="93"/>
    </location>
</feature>
<dbReference type="Pfam" id="PF13598">
    <property type="entry name" value="DUF4139"/>
    <property type="match status" value="1"/>
</dbReference>
<keyword evidence="1" id="KW-0175">Coiled coil</keyword>
<accession>A0A8H5GGA9</accession>
<dbReference type="Pfam" id="PF13600">
    <property type="entry name" value="DUF4140"/>
    <property type="match status" value="1"/>
</dbReference>
<comment type="caution">
    <text evidence="5">The sequence shown here is derived from an EMBL/GenBank/DDBJ whole genome shotgun (WGS) entry which is preliminary data.</text>
</comment>
<dbReference type="Pfam" id="PF07817">
    <property type="entry name" value="GLE1"/>
    <property type="match status" value="1"/>
</dbReference>
<evidence type="ECO:0000313" key="6">
    <source>
        <dbReference type="Proteomes" id="UP000559256"/>
    </source>
</evidence>
<reference evidence="5 6" key="1">
    <citation type="journal article" date="2020" name="ISME J.">
        <title>Uncovering the hidden diversity of litter-decomposition mechanisms in mushroom-forming fungi.</title>
        <authorList>
            <person name="Floudas D."/>
            <person name="Bentzer J."/>
            <person name="Ahren D."/>
            <person name="Johansson T."/>
            <person name="Persson P."/>
            <person name="Tunlid A."/>
        </authorList>
    </citation>
    <scope>NUCLEOTIDE SEQUENCE [LARGE SCALE GENOMIC DNA]</scope>
    <source>
        <strain evidence="5 6">CBS 291.85</strain>
    </source>
</reference>
<feature type="compositionally biased region" description="Low complexity" evidence="2">
    <location>
        <begin position="393"/>
        <end position="405"/>
    </location>
</feature>
<sequence length="922" mass="101462">MYSSTIQLYAPDYPVKSVTVFKTSRAEVVRTFEVDLKIKILGLPNAIDTDSVRVSGKRGTQELRLIDVFCTISSNAFTSSRTSISHKIDVSTGSLPEIQDSADPEEALRILQVHLSALHSEKKFRRFESELLAQYSKSLTAQHVPPTQSTTGDSSFSISAFLDEFVDHRRKNVATLAEIGERIIEVERRIAQQKERVEKRKGKRNARVDIVLGDQTFGQDGQDGQGLGTVEVKITYIVSSSSWEPTYELHTTTSPSTGNPNPKVTLHYHAYITQSTGENWSNASLTLSTISSSASASRSVFGQPVQAVTEKMPSLKGVHIRLAPAGTISPFDRGVSPSLANVGRSFGAIGAMNTQQLQNAWRPGASTTTHAINLPEQSLNAPVVSSSDTLVGNASSNNNARQQQQPQDTVAFGHNYNPQSQSFGGVPGRSFGSTDGGLLGSGARNTSQPATDDEGFVQVNLPQLDIPLLTASSTAQVSSDTNEGSEAENGDQQTQMQMQTTVVETPLAVTYAIEGKVTIPSDGVGHRVSIAVLVFGSDGRQIQSHSQDGEKKDKKEDVVIEHGFVPKLDARVFLQCNYCLFPGRVSVILDDGYIAKAFIGDINTGGHFVCTVDVRWEMAAEASQRQEIGLTTAEEDWAEAMKILHIMKLQGTKFVKARQELKSMWNPARRQITLKVGQVTNDVATINRVSSELVEILLPPYPRPPEVYIALLSSLAKAFLLQAEIEVTAQKKSVIPLAQVAFNCLDTLQGLPEIFFAKMNQRIGGWAIPIEVPEKDWDDRPWTDDAEKWKVSGRRERESEVIYMERVMGVMRLYFAILVIKPQWPLQRMWQLPRCWTWFARLMGERRLLESVTGVEVLYVALDVVGKDAKLIWGIQFVKLLALIYEGITTGLGNDKLIGGPTPEGIAARYRLQLEIEGIMNG</sequence>